<gene>
    <name evidence="4" type="ORF">C7M84_000565</name>
</gene>
<name>A0A423TW73_PENVA</name>
<dbReference type="GO" id="GO:0006401">
    <property type="term" value="P:RNA catabolic process"/>
    <property type="evidence" value="ECO:0007669"/>
    <property type="project" value="InterPro"/>
</dbReference>
<dbReference type="Pfam" id="PF00515">
    <property type="entry name" value="TPR_1"/>
    <property type="match status" value="1"/>
</dbReference>
<dbReference type="Proteomes" id="UP000283509">
    <property type="component" value="Unassembled WGS sequence"/>
</dbReference>
<evidence type="ECO:0000256" key="2">
    <source>
        <dbReference type="ARBA" id="ARBA00022803"/>
    </source>
</evidence>
<feature type="repeat" description="TPR" evidence="3">
    <location>
        <begin position="593"/>
        <end position="626"/>
    </location>
</feature>
<dbReference type="InterPro" id="IPR039226">
    <property type="entry name" value="Ski3/TTC37"/>
</dbReference>
<accession>A0A423TW73</accession>
<dbReference type="SUPFAM" id="SSF48452">
    <property type="entry name" value="TPR-like"/>
    <property type="match status" value="6"/>
</dbReference>
<dbReference type="OrthoDB" id="421075at2759"/>
<protein>
    <submittedName>
        <fullName evidence="4">Putative tetratricopeptide repeat protein 37 isoform X1</fullName>
    </submittedName>
</protein>
<feature type="repeat" description="TPR" evidence="3">
    <location>
        <begin position="489"/>
        <end position="522"/>
    </location>
</feature>
<dbReference type="Pfam" id="PF13181">
    <property type="entry name" value="TPR_8"/>
    <property type="match status" value="1"/>
</dbReference>
<dbReference type="InterPro" id="IPR011990">
    <property type="entry name" value="TPR-like_helical_dom_sf"/>
</dbReference>
<organism evidence="4 5">
    <name type="scientific">Penaeus vannamei</name>
    <name type="common">Whiteleg shrimp</name>
    <name type="synonym">Litopenaeus vannamei</name>
    <dbReference type="NCBI Taxonomy" id="6689"/>
    <lineage>
        <taxon>Eukaryota</taxon>
        <taxon>Metazoa</taxon>
        <taxon>Ecdysozoa</taxon>
        <taxon>Arthropoda</taxon>
        <taxon>Crustacea</taxon>
        <taxon>Multicrustacea</taxon>
        <taxon>Malacostraca</taxon>
        <taxon>Eumalacostraca</taxon>
        <taxon>Eucarida</taxon>
        <taxon>Decapoda</taxon>
        <taxon>Dendrobranchiata</taxon>
        <taxon>Penaeoidea</taxon>
        <taxon>Penaeidae</taxon>
        <taxon>Penaeus</taxon>
    </lineage>
</organism>
<reference evidence="4 5" key="1">
    <citation type="submission" date="2018-04" db="EMBL/GenBank/DDBJ databases">
        <authorList>
            <person name="Zhang X."/>
            <person name="Yuan J."/>
            <person name="Li F."/>
            <person name="Xiang J."/>
        </authorList>
    </citation>
    <scope>NUCLEOTIDE SEQUENCE [LARGE SCALE GENOMIC DNA]</scope>
    <source>
        <tissue evidence="4">Muscle</tissue>
    </source>
</reference>
<evidence type="ECO:0000313" key="4">
    <source>
        <dbReference type="EMBL" id="ROT80687.1"/>
    </source>
</evidence>
<keyword evidence="1" id="KW-0677">Repeat</keyword>
<dbReference type="SMART" id="SM00028">
    <property type="entry name" value="TPR"/>
    <property type="match status" value="12"/>
</dbReference>
<sequence length="1337" mass="148264">MAEIKQALKDAKKAMKENNFEEVSKQCKAALKHDRKNYNALVLFGRACQELGRLGDSKKALMMATQVDSESPVAWQGLAVLCDKQPDITTHEETITIYTRLKDFVKDDNDKLDSMYRKIATVYLEKEEPLSAAATLRELVTRLNEPAKVTEAWRSIAQILSGTKDLPEEEAPKLEEALEHLLNESVLGENESNYQSYLRILYRLRKFPKLIVAAQNMLNIFPTYYPLEWICRTFVEMNAFPVDGEDKFPLSQEELSEYNLKLLTMNKASPWGNLAMGLTCKLENKPEEAKAYLRVGAERVSNNLLGWRLLLIVQEKINDWPGVEVSCKKIINILNSESKVTLPDNEDAESYSIKMHLMQAKALFYMGHMNHLKQAVAILDKLSGTDLESGILLVRSRIKLKEFNEAMDEIERLQSAHGKQPRLKLLLAILHRSRGESQEALQLLLEYVEEEPSVGEGHLELGRLYFEMGDLKKAQLCCMRAGKLDPTLGQAFLYLGHFFRRQDNMPKALKCYEKALSINPCDDDTGAALSDMYRILGEHDANIRLLRRVTSEAGRASCAWAWLRLGLHHLALHEYDKAIQAFHCTLTINPNDSASYECLGDAYLAYGAHTAALKVFTKAAEINPNALYPLYQIAHIKQMVGENLEAIADYEAVLERDPIPAVQVVSLVGLAEALIADARKSYEQFFHKNVKDDCVRAIPHLMRAASIKPESSSIWKLLGDACSLLFPIPPSLATFTVPAKLMDREVEDLQEMVDVDKLQVLQLGARCYAVALQIASNDASLWHDLAVNTYLQGHVMERDKGADEAAVKSLMERSLAALRKSLALEPTSGKIWNSLGLVASHKAVGELKLAQHALIKSTEHQPTAVNWTHLGGFYLVHEEPRLAHEAFSVAQALDPSFVTCWVGQALVAEAVGHYEAFDLFRHTTMLGIQVESCMGYTHHVSQLACDVTNEKKSRVQESVKQALPKVSDCMVYYTTEEERDPVGLNMAGLMLEMIGLYQSAAKAYEMALTALSESDESDTKFLDGVHCNLGRTLTAQGLVEEAMQQYSAIKEPDYFTQCGLALASLKAGKFEEAYNAYTAALHWLAPDDTQKSHILVALASLQYKFQNSEEAKKLLFQGSQLKGASVRGLFALAALGLVSGDAALTGAALAELRPHEHNPEYVHHVTFLRAAEATARSNMKEAKLILSKAIHQHPANAPLWQSLARHLLTMTTSSPASSQNNCVAAAACAASATRLAQAAGQHKTIAQDSVASVLATLASEGSKINQSRASLREAQRAVLMCPGSAEAWAMLVAARVAAGHAQRHQDVVRLAKMWAQQAPPKVAKWLNGITRQYARVA</sequence>
<dbReference type="EMBL" id="QCYY01001089">
    <property type="protein sequence ID" value="ROT80687.1"/>
    <property type="molecule type" value="Genomic_DNA"/>
</dbReference>
<evidence type="ECO:0000256" key="1">
    <source>
        <dbReference type="ARBA" id="ARBA00022737"/>
    </source>
</evidence>
<dbReference type="PANTHER" id="PTHR15704:SF7">
    <property type="entry name" value="SUPERKILLER COMPLEX PROTEIN 3"/>
    <property type="match status" value="1"/>
</dbReference>
<evidence type="ECO:0000256" key="3">
    <source>
        <dbReference type="PROSITE-ProRule" id="PRU00339"/>
    </source>
</evidence>
<dbReference type="PANTHER" id="PTHR15704">
    <property type="entry name" value="SUPERKILLER 3 PROTEIN-RELATED"/>
    <property type="match status" value="1"/>
</dbReference>
<dbReference type="PROSITE" id="PS50293">
    <property type="entry name" value="TPR_REGION"/>
    <property type="match status" value="1"/>
</dbReference>
<dbReference type="InterPro" id="IPR019734">
    <property type="entry name" value="TPR_rpt"/>
</dbReference>
<dbReference type="STRING" id="6689.A0A423TW73"/>
<feature type="repeat" description="TPR" evidence="3">
    <location>
        <begin position="559"/>
        <end position="592"/>
    </location>
</feature>
<keyword evidence="2 3" id="KW-0802">TPR repeat</keyword>
<dbReference type="PROSITE" id="PS50005">
    <property type="entry name" value="TPR"/>
    <property type="match status" value="4"/>
</dbReference>
<dbReference type="Gene3D" id="1.25.40.10">
    <property type="entry name" value="Tetratricopeptide repeat domain"/>
    <property type="match status" value="6"/>
</dbReference>
<keyword evidence="5" id="KW-1185">Reference proteome</keyword>
<reference evidence="4 5" key="2">
    <citation type="submission" date="2019-01" db="EMBL/GenBank/DDBJ databases">
        <title>The decoding of complex shrimp genome reveals the adaptation for benthos swimmer, frequently molting mechanism and breeding impact on genome.</title>
        <authorList>
            <person name="Sun Y."/>
            <person name="Gao Y."/>
            <person name="Yu Y."/>
        </authorList>
    </citation>
    <scope>NUCLEOTIDE SEQUENCE [LARGE SCALE GENOMIC DNA]</scope>
    <source>
        <tissue evidence="4">Muscle</tissue>
    </source>
</reference>
<proteinExistence type="predicted"/>
<feature type="repeat" description="TPR" evidence="3">
    <location>
        <begin position="455"/>
        <end position="488"/>
    </location>
</feature>
<comment type="caution">
    <text evidence="4">The sequence shown here is derived from an EMBL/GenBank/DDBJ whole genome shotgun (WGS) entry which is preliminary data.</text>
</comment>
<dbReference type="GO" id="GO:0055087">
    <property type="term" value="C:Ski complex"/>
    <property type="evidence" value="ECO:0007669"/>
    <property type="project" value="InterPro"/>
</dbReference>
<evidence type="ECO:0000313" key="5">
    <source>
        <dbReference type="Proteomes" id="UP000283509"/>
    </source>
</evidence>